<dbReference type="STRING" id="33881.NS184_14750"/>
<comment type="caution">
    <text evidence="2">The sequence shown here is derived from an EMBL/GenBank/DDBJ whole genome shotgun (WGS) entry which is preliminary data.</text>
</comment>
<evidence type="ECO:0000313" key="3">
    <source>
        <dbReference type="Proteomes" id="UP000078252"/>
    </source>
</evidence>
<accession>A0A175RI23</accession>
<gene>
    <name evidence="2" type="ORF">NS184_14750</name>
</gene>
<protein>
    <recommendedName>
        <fullName evidence="1">Spore protein YkvP/CgeB glycosyl transferase-like domain-containing protein</fullName>
    </recommendedName>
</protein>
<proteinExistence type="predicted"/>
<organism evidence="2 3">
    <name type="scientific">Curtobacterium luteum</name>
    <dbReference type="NCBI Taxonomy" id="33881"/>
    <lineage>
        <taxon>Bacteria</taxon>
        <taxon>Bacillati</taxon>
        <taxon>Actinomycetota</taxon>
        <taxon>Actinomycetes</taxon>
        <taxon>Micrococcales</taxon>
        <taxon>Microbacteriaceae</taxon>
        <taxon>Curtobacterium</taxon>
    </lineage>
</organism>
<dbReference type="AlphaFoldDB" id="A0A175RI23"/>
<dbReference type="Pfam" id="PF13524">
    <property type="entry name" value="Glyco_trans_1_2"/>
    <property type="match status" value="1"/>
</dbReference>
<evidence type="ECO:0000259" key="1">
    <source>
        <dbReference type="Pfam" id="PF13524"/>
    </source>
</evidence>
<dbReference type="InterPro" id="IPR055259">
    <property type="entry name" value="YkvP/CgeB_Glyco_trans-like"/>
</dbReference>
<evidence type="ECO:0000313" key="2">
    <source>
        <dbReference type="EMBL" id="KTR02953.1"/>
    </source>
</evidence>
<dbReference type="PATRIC" id="fig|33881.3.peg.3483"/>
<dbReference type="EMBL" id="LDQC01000094">
    <property type="protein sequence ID" value="KTR02953.1"/>
    <property type="molecule type" value="Genomic_DNA"/>
</dbReference>
<sequence length="443" mass="48013">MPFAVGTLEVGQNDLMPTQRFPSDLARSPLEAEYTAIAAGACSEGPRGTVRFAVSTDDVAAGKGDLFVALGLARALHADGWGVALWPIERWAEEVPADTAVLVSMIESFVPGLVPAGTALVAWVRNWTAQWASLPYLDEFDSVWTSSTIARDAVAEHCSGPVEVVPIAVDTDLFSTVEGVPRSDRAVTTVNFWGVRRRVQDVLEAVRPREPIVWFAANAEHVEPSPGVELRPMVSYFALPDVYRAAAFVVDDVIAPAAEFGTLNSRLYESLACGALPVTDCALGLDELGLSDVPVYDDAASLERAVAVPEAERAALVDRLRGIVTERHTYAARASQVGPVLDAAVASARRRSGARSPMLRWATLLREELRTTAAERDVHRSGVEAINERLIASESAAAGFDAARRSAEAERDDIARRYDGLTHSFEYRTLHRATQVARRALRR</sequence>
<feature type="domain" description="Spore protein YkvP/CgeB glycosyl transferase-like" evidence="1">
    <location>
        <begin position="222"/>
        <end position="336"/>
    </location>
</feature>
<name>A0A175RI23_9MICO</name>
<dbReference type="Proteomes" id="UP000078252">
    <property type="component" value="Unassembled WGS sequence"/>
</dbReference>
<reference evidence="2 3" key="1">
    <citation type="journal article" date="2016" name="Front. Microbiol.">
        <title>Genomic Resource of Rice Seed Associated Bacteria.</title>
        <authorList>
            <person name="Midha S."/>
            <person name="Bansal K."/>
            <person name="Sharma S."/>
            <person name="Kumar N."/>
            <person name="Patil P.P."/>
            <person name="Chaudhry V."/>
            <person name="Patil P.B."/>
        </authorList>
    </citation>
    <scope>NUCLEOTIDE SEQUENCE [LARGE SCALE GENOMIC DNA]</scope>
    <source>
        <strain evidence="2 3">NS184</strain>
    </source>
</reference>